<evidence type="ECO:0000256" key="1">
    <source>
        <dbReference type="SAM" id="SignalP"/>
    </source>
</evidence>
<name>A0A2I0X696_9ASPA</name>
<proteinExistence type="predicted"/>
<evidence type="ECO:0000313" key="2">
    <source>
        <dbReference type="EMBL" id="PKU83416.1"/>
    </source>
</evidence>
<reference evidence="2 3" key="2">
    <citation type="journal article" date="2017" name="Nature">
        <title>The Apostasia genome and the evolution of orchids.</title>
        <authorList>
            <person name="Zhang G.Q."/>
            <person name="Liu K.W."/>
            <person name="Li Z."/>
            <person name="Lohaus R."/>
            <person name="Hsiao Y.Y."/>
            <person name="Niu S.C."/>
            <person name="Wang J.Y."/>
            <person name="Lin Y.C."/>
            <person name="Xu Q."/>
            <person name="Chen L.J."/>
            <person name="Yoshida K."/>
            <person name="Fujiwara S."/>
            <person name="Wang Z.W."/>
            <person name="Zhang Y.Q."/>
            <person name="Mitsuda N."/>
            <person name="Wang M."/>
            <person name="Liu G.H."/>
            <person name="Pecoraro L."/>
            <person name="Huang H.X."/>
            <person name="Xiao X.J."/>
            <person name="Lin M."/>
            <person name="Wu X.Y."/>
            <person name="Wu W.L."/>
            <person name="Chen Y.Y."/>
            <person name="Chang S.B."/>
            <person name="Sakamoto S."/>
            <person name="Ohme-Takagi M."/>
            <person name="Yagi M."/>
            <person name="Zeng S.J."/>
            <person name="Shen C.Y."/>
            <person name="Yeh C.M."/>
            <person name="Luo Y.B."/>
            <person name="Tsai W.C."/>
            <person name="Van de Peer Y."/>
            <person name="Liu Z.J."/>
        </authorList>
    </citation>
    <scope>NUCLEOTIDE SEQUENCE [LARGE SCALE GENOMIC DNA]</scope>
    <source>
        <tissue evidence="2">The whole plant</tissue>
    </source>
</reference>
<dbReference type="EMBL" id="KZ502113">
    <property type="protein sequence ID" value="PKU83416.1"/>
    <property type="molecule type" value="Genomic_DNA"/>
</dbReference>
<sequence>MGRNKLQTSYFQAGGAMKILVLILLLPSATSTAAREMFQGQGETEKAIVHKQREMFVDMNVIMPDGNSPGTHHTIGAVDFCKQSTWCNERLSQP</sequence>
<keyword evidence="3" id="KW-1185">Reference proteome</keyword>
<dbReference type="Proteomes" id="UP000233837">
    <property type="component" value="Unassembled WGS sequence"/>
</dbReference>
<feature type="signal peptide" evidence="1">
    <location>
        <begin position="1"/>
        <end position="34"/>
    </location>
</feature>
<protein>
    <submittedName>
        <fullName evidence="2">Uncharacterized protein</fullName>
    </submittedName>
</protein>
<dbReference type="AlphaFoldDB" id="A0A2I0X696"/>
<feature type="chain" id="PRO_5014198881" evidence="1">
    <location>
        <begin position="35"/>
        <end position="94"/>
    </location>
</feature>
<reference evidence="2 3" key="1">
    <citation type="journal article" date="2016" name="Sci. Rep.">
        <title>The Dendrobium catenatum Lindl. genome sequence provides insights into polysaccharide synthase, floral development and adaptive evolution.</title>
        <authorList>
            <person name="Zhang G.Q."/>
            <person name="Xu Q."/>
            <person name="Bian C."/>
            <person name="Tsai W.C."/>
            <person name="Yeh C.M."/>
            <person name="Liu K.W."/>
            <person name="Yoshida K."/>
            <person name="Zhang L.S."/>
            <person name="Chang S.B."/>
            <person name="Chen F."/>
            <person name="Shi Y."/>
            <person name="Su Y.Y."/>
            <person name="Zhang Y.Q."/>
            <person name="Chen L.J."/>
            <person name="Yin Y."/>
            <person name="Lin M."/>
            <person name="Huang H."/>
            <person name="Deng H."/>
            <person name="Wang Z.W."/>
            <person name="Zhu S.L."/>
            <person name="Zhao X."/>
            <person name="Deng C."/>
            <person name="Niu S.C."/>
            <person name="Huang J."/>
            <person name="Wang M."/>
            <person name="Liu G.H."/>
            <person name="Yang H.J."/>
            <person name="Xiao X.J."/>
            <person name="Hsiao Y.Y."/>
            <person name="Wu W.L."/>
            <person name="Chen Y.Y."/>
            <person name="Mitsuda N."/>
            <person name="Ohme-Takagi M."/>
            <person name="Luo Y.B."/>
            <person name="Van de Peer Y."/>
            <person name="Liu Z.J."/>
        </authorList>
    </citation>
    <scope>NUCLEOTIDE SEQUENCE [LARGE SCALE GENOMIC DNA]</scope>
    <source>
        <tissue evidence="2">The whole plant</tissue>
    </source>
</reference>
<accession>A0A2I0X696</accession>
<gene>
    <name evidence="2" type="ORF">MA16_Dca016525</name>
</gene>
<keyword evidence="1" id="KW-0732">Signal</keyword>
<organism evidence="2 3">
    <name type="scientific">Dendrobium catenatum</name>
    <dbReference type="NCBI Taxonomy" id="906689"/>
    <lineage>
        <taxon>Eukaryota</taxon>
        <taxon>Viridiplantae</taxon>
        <taxon>Streptophyta</taxon>
        <taxon>Embryophyta</taxon>
        <taxon>Tracheophyta</taxon>
        <taxon>Spermatophyta</taxon>
        <taxon>Magnoliopsida</taxon>
        <taxon>Liliopsida</taxon>
        <taxon>Asparagales</taxon>
        <taxon>Orchidaceae</taxon>
        <taxon>Epidendroideae</taxon>
        <taxon>Malaxideae</taxon>
        <taxon>Dendrobiinae</taxon>
        <taxon>Dendrobium</taxon>
    </lineage>
</organism>
<evidence type="ECO:0000313" key="3">
    <source>
        <dbReference type="Proteomes" id="UP000233837"/>
    </source>
</evidence>